<proteinExistence type="predicted"/>
<evidence type="ECO:0000313" key="1">
    <source>
        <dbReference type="EMBL" id="KAG7288715.1"/>
    </source>
</evidence>
<dbReference type="EMBL" id="JAHCVI010000002">
    <property type="protein sequence ID" value="KAG7288715.1"/>
    <property type="molecule type" value="Genomic_DNA"/>
</dbReference>
<dbReference type="Proteomes" id="UP001197093">
    <property type="component" value="Unassembled WGS sequence"/>
</dbReference>
<protein>
    <submittedName>
        <fullName evidence="1">Uncharacterized protein</fullName>
    </submittedName>
</protein>
<evidence type="ECO:0000313" key="2">
    <source>
        <dbReference type="Proteomes" id="UP001197093"/>
    </source>
</evidence>
<comment type="caution">
    <text evidence="1">The sequence shown here is derived from an EMBL/GenBank/DDBJ whole genome shotgun (WGS) entry which is preliminary data.</text>
</comment>
<organism evidence="1 2">
    <name type="scientific">Staphylotrichum longicolle</name>
    <dbReference type="NCBI Taxonomy" id="669026"/>
    <lineage>
        <taxon>Eukaryota</taxon>
        <taxon>Fungi</taxon>
        <taxon>Dikarya</taxon>
        <taxon>Ascomycota</taxon>
        <taxon>Pezizomycotina</taxon>
        <taxon>Sordariomycetes</taxon>
        <taxon>Sordariomycetidae</taxon>
        <taxon>Sordariales</taxon>
        <taxon>Chaetomiaceae</taxon>
        <taxon>Staphylotrichum</taxon>
    </lineage>
</organism>
<accession>A0AAD4EWN0</accession>
<name>A0AAD4EWN0_9PEZI</name>
<gene>
    <name evidence="1" type="ORF">NEMBOFW57_005071</name>
</gene>
<keyword evidence="2" id="KW-1185">Reference proteome</keyword>
<reference evidence="1" key="1">
    <citation type="submission" date="2023-02" db="EMBL/GenBank/DDBJ databases">
        <authorList>
            <person name="Palmer J.M."/>
        </authorList>
    </citation>
    <scope>NUCLEOTIDE SEQUENCE</scope>
    <source>
        <strain evidence="1">FW57</strain>
    </source>
</reference>
<dbReference type="AlphaFoldDB" id="A0AAD4EWN0"/>
<sequence>MPHQPPTFLTLPLEIRLEIYAELLVLPPPAPVETQQATYRCSYSYSYSSTPTSPTKTHTLARHFSHVDTLTLDLARHLHGRVGADMLRPFEAVPGVRRVRVKGAAGWPGSRGMSPGCGGG</sequence>